<accession>A0ACC2AUE6</accession>
<dbReference type="Proteomes" id="UP001162992">
    <property type="component" value="Chromosome 19"/>
</dbReference>
<evidence type="ECO:0000313" key="2">
    <source>
        <dbReference type="Proteomes" id="UP001162992"/>
    </source>
</evidence>
<keyword evidence="2" id="KW-1185">Reference proteome</keyword>
<proteinExistence type="predicted"/>
<comment type="caution">
    <text evidence="1">The sequence shown here is derived from an EMBL/GenBank/DDBJ whole genome shotgun (WGS) entry which is preliminary data.</text>
</comment>
<evidence type="ECO:0000313" key="1">
    <source>
        <dbReference type="EMBL" id="KAJ7521155.1"/>
    </source>
</evidence>
<gene>
    <name evidence="1" type="ORF">O6H91_19G040500</name>
</gene>
<reference evidence="2" key="1">
    <citation type="journal article" date="2024" name="Proc. Natl. Acad. Sci. U.S.A.">
        <title>Extraordinary preservation of gene collinearity over three hundred million years revealed in homosporous lycophytes.</title>
        <authorList>
            <person name="Li C."/>
            <person name="Wickell D."/>
            <person name="Kuo L.Y."/>
            <person name="Chen X."/>
            <person name="Nie B."/>
            <person name="Liao X."/>
            <person name="Peng D."/>
            <person name="Ji J."/>
            <person name="Jenkins J."/>
            <person name="Williams M."/>
            <person name="Shu S."/>
            <person name="Plott C."/>
            <person name="Barry K."/>
            <person name="Rajasekar S."/>
            <person name="Grimwood J."/>
            <person name="Han X."/>
            <person name="Sun S."/>
            <person name="Hou Z."/>
            <person name="He W."/>
            <person name="Dai G."/>
            <person name="Sun C."/>
            <person name="Schmutz J."/>
            <person name="Leebens-Mack J.H."/>
            <person name="Li F.W."/>
            <person name="Wang L."/>
        </authorList>
    </citation>
    <scope>NUCLEOTIDE SEQUENCE [LARGE SCALE GENOMIC DNA]</scope>
    <source>
        <strain evidence="2">cv. PW_Plant_1</strain>
    </source>
</reference>
<organism evidence="1 2">
    <name type="scientific">Diphasiastrum complanatum</name>
    <name type="common">Issler's clubmoss</name>
    <name type="synonym">Lycopodium complanatum</name>
    <dbReference type="NCBI Taxonomy" id="34168"/>
    <lineage>
        <taxon>Eukaryota</taxon>
        <taxon>Viridiplantae</taxon>
        <taxon>Streptophyta</taxon>
        <taxon>Embryophyta</taxon>
        <taxon>Tracheophyta</taxon>
        <taxon>Lycopodiopsida</taxon>
        <taxon>Lycopodiales</taxon>
        <taxon>Lycopodiaceae</taxon>
        <taxon>Lycopodioideae</taxon>
        <taxon>Diphasiastrum</taxon>
    </lineage>
</organism>
<sequence>MYTSCLHSSHSPTMIQIECHPLSPRYCGSFTIIRRIGEVSYELELPTNTKVHPVFHVNRLRRALTRSNNLVMANVLVPLEDSQQLPHEPESVLNVKETQTCHTLYQEYLIKWKDQPVENATWERNSILRQLYPDFVLEDQDNS</sequence>
<name>A0ACC2AUE6_DIPCM</name>
<dbReference type="EMBL" id="CM055110">
    <property type="protein sequence ID" value="KAJ7521155.1"/>
    <property type="molecule type" value="Genomic_DNA"/>
</dbReference>
<protein>
    <submittedName>
        <fullName evidence="1">Uncharacterized protein</fullName>
    </submittedName>
</protein>